<proteinExistence type="predicted"/>
<dbReference type="OrthoDB" id="269518at2759"/>
<evidence type="ECO:0000259" key="2">
    <source>
        <dbReference type="PROSITE" id="PS51698"/>
    </source>
</evidence>
<accession>A0A813FG47</accession>
<feature type="region of interest" description="Disordered" evidence="1">
    <location>
        <begin position="333"/>
        <end position="370"/>
    </location>
</feature>
<keyword evidence="4" id="KW-1185">Reference proteome</keyword>
<dbReference type="CDD" id="cd16655">
    <property type="entry name" value="RING-Ubox_WDSUB1-like"/>
    <property type="match status" value="1"/>
</dbReference>
<dbReference type="SUPFAM" id="SSF54236">
    <property type="entry name" value="Ubiquitin-like"/>
    <property type="match status" value="1"/>
</dbReference>
<dbReference type="InterPro" id="IPR029071">
    <property type="entry name" value="Ubiquitin-like_domsf"/>
</dbReference>
<feature type="domain" description="U-box" evidence="2">
    <location>
        <begin position="672"/>
        <end position="746"/>
    </location>
</feature>
<dbReference type="Proteomes" id="UP000654075">
    <property type="component" value="Unassembled WGS sequence"/>
</dbReference>
<organism evidence="3 4">
    <name type="scientific">Polarella glacialis</name>
    <name type="common">Dinoflagellate</name>
    <dbReference type="NCBI Taxonomy" id="89957"/>
    <lineage>
        <taxon>Eukaryota</taxon>
        <taxon>Sar</taxon>
        <taxon>Alveolata</taxon>
        <taxon>Dinophyceae</taxon>
        <taxon>Suessiales</taxon>
        <taxon>Suessiaceae</taxon>
        <taxon>Polarella</taxon>
    </lineage>
</organism>
<dbReference type="Gene3D" id="3.30.40.10">
    <property type="entry name" value="Zinc/RING finger domain, C3HC4 (zinc finger)"/>
    <property type="match status" value="1"/>
</dbReference>
<evidence type="ECO:0000313" key="3">
    <source>
        <dbReference type="EMBL" id="CAE8612643.1"/>
    </source>
</evidence>
<dbReference type="CDD" id="cd17039">
    <property type="entry name" value="Ubl_ubiquitin_like"/>
    <property type="match status" value="1"/>
</dbReference>
<dbReference type="AlphaFoldDB" id="A0A813FG47"/>
<dbReference type="PROSITE" id="PS51698">
    <property type="entry name" value="U_BOX"/>
    <property type="match status" value="1"/>
</dbReference>
<dbReference type="PANTHER" id="PTHR46573:SF1">
    <property type="entry name" value="WD REPEAT, SAM AND U-BOX DOMAIN-CONTAINING PROTEIN 1"/>
    <property type="match status" value="1"/>
</dbReference>
<evidence type="ECO:0000313" key="4">
    <source>
        <dbReference type="Proteomes" id="UP000654075"/>
    </source>
</evidence>
<sequence length="1087" mass="119738">MGHTELVDVMGQSLETSLFVGPGATFRRGDSKTLQKLAPRVLALCGVNAPAHQEDVEVKAAIKDGTVPGESIEASCKVPSGCKVEDLLVKLAREGHLNPLELVIRPPGGTRLEDPAPCTVSDLLAQNGLTRMLERNDEGELVLQLTIHVNKSTRTHVDFYTAGCRLSQCTKVQDLPAGEKLYVSFRRTETLRHRQIHHQGVQSIFGACMSWHPFGVMQSSEGMSIFLSTLFAISGSRGIERTRRSEMLGHFRSVVRFPPAVWALQVLLSQATTQISDADKNLIATSVYFILRQQAPASIPNNKLFEHSRVFFAFLIGYRQELDAQSEKFVMIPASGDSRDNSAQLTPGRGHMQQDDSDTENNERPQAAEASGLDMSSMAALYSPGFPFADEFTLWLDAAETPQMRYFLHPWNDLVDALADCKELRILTPLALQRSQPVQITRDEDGTTVAYVGMPGSGAGQVALFCPLLRSEVERDVQDLARKVAALNFGDMADDSENSAKAAVKEAIVVCLDCSQSMAGTSGFSLANTEDSGVQSARLRRAAGFDERSPDPDTPEALAQAISHFATSQCIDDLRQIVSDTTQPPRPGQAPEQLPGAPGVRARGKQPGRQAEESAQSSAFAAAAMQVLADWCRLQYDMDKLDENNDLRLISKYPERFVEVLRSPAVAQNTTGIPHELQCPITYALMEDPVIADDGFIYERSAIEAWLLSSPCSPMTREALARPPRLTQNMAVRSMAQEWQSAAVQPSPESFQIFVRGLPSATRPPQRQPRGLPPSVVQGQLQSFYVLPSTTVAALLQRIQSRLGMPGYAQMSRLQFQSRTLRPVQTMQEAEVQSGRTLELTCSLQSWTACSIGAPVMVVVSEKRGARHFGNNLPMNVPILMHSKDTVLTLLVRLWRYGRRLPSWAPASRLRLWHGLKDAGDSWLTGCLLERTKRLEEYGHLFESILAPMESNHRQPMHRLTLELDNQGQAKGGPQAISRMDAVKAMFYSFRNRLQAYSSPIELGLVTFSSTATTACAITPLLENFIQKVDRIHPDGNTALYDAVGMSVDMLEAWRRQKKNPSLALRVVCLSDGQDLLTLSTACARTA</sequence>
<dbReference type="OMA" id="FESHPVE"/>
<dbReference type="Pfam" id="PF00240">
    <property type="entry name" value="ubiquitin"/>
    <property type="match status" value="1"/>
</dbReference>
<dbReference type="Gene3D" id="3.10.20.90">
    <property type="entry name" value="Phosphatidylinositol 3-kinase Catalytic Subunit, Chain A, domain 1"/>
    <property type="match status" value="1"/>
</dbReference>
<feature type="region of interest" description="Disordered" evidence="1">
    <location>
        <begin position="579"/>
        <end position="617"/>
    </location>
</feature>
<dbReference type="EMBL" id="CAJNNV010025140">
    <property type="protein sequence ID" value="CAE8612643.1"/>
    <property type="molecule type" value="Genomic_DNA"/>
</dbReference>
<gene>
    <name evidence="3" type="ORF">PGLA1383_LOCUS30433</name>
</gene>
<protein>
    <recommendedName>
        <fullName evidence="2">U-box domain-containing protein</fullName>
    </recommendedName>
</protein>
<dbReference type="InterPro" id="IPR036465">
    <property type="entry name" value="vWFA_dom_sf"/>
</dbReference>
<name>A0A813FG47_POLGL</name>
<dbReference type="Gene3D" id="3.40.50.410">
    <property type="entry name" value="von Willebrand factor, type A domain"/>
    <property type="match status" value="1"/>
</dbReference>
<comment type="caution">
    <text evidence="3">The sequence shown here is derived from an EMBL/GenBank/DDBJ whole genome shotgun (WGS) entry which is preliminary data.</text>
</comment>
<reference evidence="3" key="1">
    <citation type="submission" date="2021-02" db="EMBL/GenBank/DDBJ databases">
        <authorList>
            <person name="Dougan E. K."/>
            <person name="Rhodes N."/>
            <person name="Thang M."/>
            <person name="Chan C."/>
        </authorList>
    </citation>
    <scope>NUCLEOTIDE SEQUENCE</scope>
</reference>
<dbReference type="Pfam" id="PF04564">
    <property type="entry name" value="U-box"/>
    <property type="match status" value="1"/>
</dbReference>
<dbReference type="InterPro" id="IPR003613">
    <property type="entry name" value="Ubox_domain"/>
</dbReference>
<dbReference type="PANTHER" id="PTHR46573">
    <property type="entry name" value="WD REPEAT, SAM AND U-BOX DOMAIN-CONTAINING PROTEIN 1"/>
    <property type="match status" value="1"/>
</dbReference>
<dbReference type="SMART" id="SM00504">
    <property type="entry name" value="Ubox"/>
    <property type="match status" value="1"/>
</dbReference>
<evidence type="ECO:0000256" key="1">
    <source>
        <dbReference type="SAM" id="MobiDB-lite"/>
    </source>
</evidence>
<dbReference type="SUPFAM" id="SSF57850">
    <property type="entry name" value="RING/U-box"/>
    <property type="match status" value="1"/>
</dbReference>
<dbReference type="SUPFAM" id="SSF53300">
    <property type="entry name" value="vWA-like"/>
    <property type="match status" value="1"/>
</dbReference>
<dbReference type="GO" id="GO:0004842">
    <property type="term" value="F:ubiquitin-protein transferase activity"/>
    <property type="evidence" value="ECO:0007669"/>
    <property type="project" value="InterPro"/>
</dbReference>
<dbReference type="InterPro" id="IPR000626">
    <property type="entry name" value="Ubiquitin-like_dom"/>
</dbReference>
<dbReference type="InterPro" id="IPR013083">
    <property type="entry name" value="Znf_RING/FYVE/PHD"/>
</dbReference>
<dbReference type="GO" id="GO:0016567">
    <property type="term" value="P:protein ubiquitination"/>
    <property type="evidence" value="ECO:0007669"/>
    <property type="project" value="InterPro"/>
</dbReference>
<dbReference type="InterPro" id="IPR052085">
    <property type="entry name" value="WD-SAM-U-box"/>
</dbReference>